<feature type="compositionally biased region" description="Acidic residues" evidence="1">
    <location>
        <begin position="129"/>
        <end position="144"/>
    </location>
</feature>
<keyword evidence="4" id="KW-1185">Reference proteome</keyword>
<dbReference type="AlphaFoldDB" id="A0A160T1F0"/>
<accession>A0A160T1F0</accession>
<dbReference type="InterPro" id="IPR028366">
    <property type="entry name" value="PhoU"/>
</dbReference>
<dbReference type="GO" id="GO:0045936">
    <property type="term" value="P:negative regulation of phosphate metabolic process"/>
    <property type="evidence" value="ECO:0007669"/>
    <property type="project" value="InterPro"/>
</dbReference>
<dbReference type="GO" id="GO:0030643">
    <property type="term" value="P:intracellular phosphate ion homeostasis"/>
    <property type="evidence" value="ECO:0007669"/>
    <property type="project" value="InterPro"/>
</dbReference>
<dbReference type="EMBL" id="LN890655">
    <property type="protein sequence ID" value="CUS03302.2"/>
    <property type="molecule type" value="Genomic_DNA"/>
</dbReference>
<dbReference type="OrthoDB" id="9814256at2"/>
<reference evidence="3" key="1">
    <citation type="submission" date="2016-01" db="EMBL/GenBank/DDBJ databases">
        <authorList>
            <person name="Mcilroy J.S."/>
            <person name="Karst M S."/>
            <person name="Albertsen M."/>
        </authorList>
    </citation>
    <scope>NUCLEOTIDE SEQUENCE</scope>
    <source>
        <strain evidence="3">Cfx-K</strain>
    </source>
</reference>
<dbReference type="PANTHER" id="PTHR42930">
    <property type="entry name" value="PHOSPHATE-SPECIFIC TRANSPORT SYSTEM ACCESSORY PROTEIN PHOU"/>
    <property type="match status" value="1"/>
</dbReference>
<protein>
    <submittedName>
        <fullName evidence="3">Phosphate-specific transport system accessory protein PhoU</fullName>
    </submittedName>
</protein>
<evidence type="ECO:0000259" key="2">
    <source>
        <dbReference type="Pfam" id="PF01895"/>
    </source>
</evidence>
<dbReference type="KEGG" id="pbf:CFX0092_A1424"/>
<feature type="domain" description="PhoU" evidence="2">
    <location>
        <begin position="22"/>
        <end position="108"/>
    </location>
</feature>
<dbReference type="PANTHER" id="PTHR42930:SF3">
    <property type="entry name" value="PHOSPHATE-SPECIFIC TRANSPORT SYSTEM ACCESSORY PROTEIN PHOU"/>
    <property type="match status" value="1"/>
</dbReference>
<dbReference type="RefSeq" id="WP_095042814.1">
    <property type="nucleotide sequence ID" value="NZ_LN890655.1"/>
</dbReference>
<evidence type="ECO:0000256" key="1">
    <source>
        <dbReference type="SAM" id="MobiDB-lite"/>
    </source>
</evidence>
<proteinExistence type="predicted"/>
<feature type="domain" description="PhoU" evidence="2">
    <location>
        <begin position="158"/>
        <end position="241"/>
    </location>
</feature>
<dbReference type="Pfam" id="PF01895">
    <property type="entry name" value="PhoU"/>
    <property type="match status" value="2"/>
</dbReference>
<dbReference type="Gene3D" id="1.20.58.220">
    <property type="entry name" value="Phosphate transport system protein phou homolog 2, domain 2"/>
    <property type="match status" value="1"/>
</dbReference>
<evidence type="ECO:0000313" key="4">
    <source>
        <dbReference type="Proteomes" id="UP000215027"/>
    </source>
</evidence>
<dbReference type="SUPFAM" id="SSF109755">
    <property type="entry name" value="PhoU-like"/>
    <property type="match status" value="1"/>
</dbReference>
<dbReference type="PIRSF" id="PIRSF003107">
    <property type="entry name" value="PhoU"/>
    <property type="match status" value="1"/>
</dbReference>
<feature type="region of interest" description="Disordered" evidence="1">
    <location>
        <begin position="120"/>
        <end position="148"/>
    </location>
</feature>
<organism evidence="3 4">
    <name type="scientific">Candidatus Promineifilum breve</name>
    <dbReference type="NCBI Taxonomy" id="1806508"/>
    <lineage>
        <taxon>Bacteria</taxon>
        <taxon>Bacillati</taxon>
        <taxon>Chloroflexota</taxon>
        <taxon>Ardenticatenia</taxon>
        <taxon>Candidatus Promineifilales</taxon>
        <taxon>Candidatus Promineifilaceae</taxon>
        <taxon>Candidatus Promineifilum</taxon>
    </lineage>
</organism>
<gene>
    <name evidence="3" type="ORF">CFX0092_A1424</name>
</gene>
<dbReference type="InterPro" id="IPR026022">
    <property type="entry name" value="PhoU_dom"/>
</dbReference>
<sequence length="257" mass="29076">MTHLGRALLDNELNDLSRSVLTLSSMVDAAIGQAVDSLMTGNVHLAETIILGDAEINRLRFQIEEKSYVILSTQQPLARDLRTVIAAIHFAIELERIGDHAAGIARIVTRMEGMPWPVIVEPPQPESAPADEEGADEADDEPVEAESPTLRLKLSRLPKMTKRARDMLRRATEAYIERDVDKANAIVKRDRKLNRHYRKFFTEAMAELSSQEVVELPTYLLWIAHNLERIGDRTTNLAERVVFMVTGQYTEVLEDYE</sequence>
<name>A0A160T1F0_9CHLR</name>
<dbReference type="InterPro" id="IPR038078">
    <property type="entry name" value="PhoU-like_sf"/>
</dbReference>
<evidence type="ECO:0000313" key="3">
    <source>
        <dbReference type="EMBL" id="CUS03302.2"/>
    </source>
</evidence>
<dbReference type="Proteomes" id="UP000215027">
    <property type="component" value="Chromosome I"/>
</dbReference>